<evidence type="ECO:0000313" key="2">
    <source>
        <dbReference type="Proteomes" id="UP001237642"/>
    </source>
</evidence>
<proteinExistence type="predicted"/>
<sequence>MFMTTFKNRALLERDDDDDDIMPNGSHPMTFRDIASLQLDMYESGDMTDSTIAPRCLPKGIVEAKVTSPKWNSWLILKNDNDGIEEIAEAEDTRLTRLSPGNHVDVEEIAEVEKREEYNMKVPASKLKQVHSVK</sequence>
<evidence type="ECO:0000313" key="1">
    <source>
        <dbReference type="EMBL" id="KAK1381117.1"/>
    </source>
</evidence>
<reference evidence="1" key="1">
    <citation type="submission" date="2023-02" db="EMBL/GenBank/DDBJ databases">
        <title>Genome of toxic invasive species Heracleum sosnowskyi carries increased number of genes despite the absence of recent whole-genome duplications.</title>
        <authorList>
            <person name="Schelkunov M."/>
            <person name="Shtratnikova V."/>
            <person name="Makarenko M."/>
            <person name="Klepikova A."/>
            <person name="Omelchenko D."/>
            <person name="Novikova G."/>
            <person name="Obukhova E."/>
            <person name="Bogdanov V."/>
            <person name="Penin A."/>
            <person name="Logacheva M."/>
        </authorList>
    </citation>
    <scope>NUCLEOTIDE SEQUENCE</scope>
    <source>
        <strain evidence="1">Hsosn_3</strain>
        <tissue evidence="1">Leaf</tissue>
    </source>
</reference>
<protein>
    <submittedName>
        <fullName evidence="1">Uncharacterized protein</fullName>
    </submittedName>
</protein>
<dbReference type="EMBL" id="JAUIZM010000006">
    <property type="protein sequence ID" value="KAK1381117.1"/>
    <property type="molecule type" value="Genomic_DNA"/>
</dbReference>
<accession>A0AAD8IAT5</accession>
<keyword evidence="2" id="KW-1185">Reference proteome</keyword>
<gene>
    <name evidence="1" type="ORF">POM88_027861</name>
</gene>
<reference evidence="1" key="2">
    <citation type="submission" date="2023-05" db="EMBL/GenBank/DDBJ databases">
        <authorList>
            <person name="Schelkunov M.I."/>
        </authorList>
    </citation>
    <scope>NUCLEOTIDE SEQUENCE</scope>
    <source>
        <strain evidence="1">Hsosn_3</strain>
        <tissue evidence="1">Leaf</tissue>
    </source>
</reference>
<name>A0AAD8IAT5_9APIA</name>
<comment type="caution">
    <text evidence="1">The sequence shown here is derived from an EMBL/GenBank/DDBJ whole genome shotgun (WGS) entry which is preliminary data.</text>
</comment>
<dbReference type="AlphaFoldDB" id="A0AAD8IAT5"/>
<dbReference type="Proteomes" id="UP001237642">
    <property type="component" value="Unassembled WGS sequence"/>
</dbReference>
<organism evidence="1 2">
    <name type="scientific">Heracleum sosnowskyi</name>
    <dbReference type="NCBI Taxonomy" id="360622"/>
    <lineage>
        <taxon>Eukaryota</taxon>
        <taxon>Viridiplantae</taxon>
        <taxon>Streptophyta</taxon>
        <taxon>Embryophyta</taxon>
        <taxon>Tracheophyta</taxon>
        <taxon>Spermatophyta</taxon>
        <taxon>Magnoliopsida</taxon>
        <taxon>eudicotyledons</taxon>
        <taxon>Gunneridae</taxon>
        <taxon>Pentapetalae</taxon>
        <taxon>asterids</taxon>
        <taxon>campanulids</taxon>
        <taxon>Apiales</taxon>
        <taxon>Apiaceae</taxon>
        <taxon>Apioideae</taxon>
        <taxon>apioid superclade</taxon>
        <taxon>Tordylieae</taxon>
        <taxon>Tordyliinae</taxon>
        <taxon>Heracleum</taxon>
    </lineage>
</organism>